<evidence type="ECO:0000313" key="2">
    <source>
        <dbReference type="EMBL" id="GBM61124.1"/>
    </source>
</evidence>
<dbReference type="EMBL" id="BGPR01001753">
    <property type="protein sequence ID" value="GBM61124.1"/>
    <property type="molecule type" value="Genomic_DNA"/>
</dbReference>
<name>A0A4Y2H9M7_ARAVE</name>
<dbReference type="Proteomes" id="UP000499080">
    <property type="component" value="Unassembled WGS sequence"/>
</dbReference>
<accession>A0A4Y2H9M7</accession>
<reference evidence="2 3" key="1">
    <citation type="journal article" date="2019" name="Sci. Rep.">
        <title>Orb-weaving spider Araneus ventricosus genome elucidates the spidroin gene catalogue.</title>
        <authorList>
            <person name="Kono N."/>
            <person name="Nakamura H."/>
            <person name="Ohtoshi R."/>
            <person name="Moran D.A.P."/>
            <person name="Shinohara A."/>
            <person name="Yoshida Y."/>
            <person name="Fujiwara M."/>
            <person name="Mori M."/>
            <person name="Tomita M."/>
            <person name="Arakawa K."/>
        </authorList>
    </citation>
    <scope>NUCLEOTIDE SEQUENCE [LARGE SCALE GENOMIC DNA]</scope>
</reference>
<evidence type="ECO:0000313" key="3">
    <source>
        <dbReference type="Proteomes" id="UP000499080"/>
    </source>
</evidence>
<proteinExistence type="predicted"/>
<feature type="region of interest" description="Disordered" evidence="1">
    <location>
        <begin position="44"/>
        <end position="81"/>
    </location>
</feature>
<keyword evidence="3" id="KW-1185">Reference proteome</keyword>
<gene>
    <name evidence="2" type="ORF">AVEN_152264_1</name>
</gene>
<sequence>MTFQKIVKSPSSAEKIELPSPLRNCVPTEEKPLFHPLFKAVRRQASNSAEPRARPCPSRGSDPRSLSCKANAITTTPDGATHDGTLVHEKLIYVNFAAMVSETVCAEMLSRTCRSNLVGEVVHEKLSYVNLTAMVCLEMLSRTAHGK</sequence>
<organism evidence="2 3">
    <name type="scientific">Araneus ventricosus</name>
    <name type="common">Orbweaver spider</name>
    <name type="synonym">Epeira ventricosa</name>
    <dbReference type="NCBI Taxonomy" id="182803"/>
    <lineage>
        <taxon>Eukaryota</taxon>
        <taxon>Metazoa</taxon>
        <taxon>Ecdysozoa</taxon>
        <taxon>Arthropoda</taxon>
        <taxon>Chelicerata</taxon>
        <taxon>Arachnida</taxon>
        <taxon>Araneae</taxon>
        <taxon>Araneomorphae</taxon>
        <taxon>Entelegynae</taxon>
        <taxon>Araneoidea</taxon>
        <taxon>Araneidae</taxon>
        <taxon>Araneus</taxon>
    </lineage>
</organism>
<comment type="caution">
    <text evidence="2">The sequence shown here is derived from an EMBL/GenBank/DDBJ whole genome shotgun (WGS) entry which is preliminary data.</text>
</comment>
<protein>
    <submittedName>
        <fullName evidence="2">Uncharacterized protein</fullName>
    </submittedName>
</protein>
<evidence type="ECO:0000256" key="1">
    <source>
        <dbReference type="SAM" id="MobiDB-lite"/>
    </source>
</evidence>
<dbReference type="AlphaFoldDB" id="A0A4Y2H9M7"/>